<protein>
    <submittedName>
        <fullName evidence="3">Uncharacterized protein</fullName>
    </submittedName>
</protein>
<keyword evidence="5" id="KW-1185">Reference proteome</keyword>
<sequence length="126" mass="13667">MSPVDATARPRALPDSGSGASRRWSVRTAPRWLLAGLLLSCLFPAGLSAAQVERVNLTLASIQLLAPAVIRAESRRQGLRCLRKRVRRAPQASPNLPRQRSFVSCTRVLLRGLVNAIAPRAPPILS</sequence>
<evidence type="ECO:0000313" key="4">
    <source>
        <dbReference type="Proteomes" id="UP001170481"/>
    </source>
</evidence>
<reference evidence="2 5" key="1">
    <citation type="submission" date="2023-04" db="EMBL/GenBank/DDBJ databases">
        <authorList>
            <person name="Otstavnykh N."/>
            <person name="Seitkalieva A."/>
            <person name="Bystritskaya E."/>
        </authorList>
    </citation>
    <scope>NUCLEOTIDE SEQUENCE [LARGE SCALE GENOMIC DNA]</scope>
    <source>
        <strain evidence="2 5">NRIC 0815</strain>
    </source>
</reference>
<accession>A0AAP4U4E8</accession>
<organism evidence="3 4">
    <name type="scientific">Cobetia amphilecti</name>
    <dbReference type="NCBI Taxonomy" id="1055104"/>
    <lineage>
        <taxon>Bacteria</taxon>
        <taxon>Pseudomonadati</taxon>
        <taxon>Pseudomonadota</taxon>
        <taxon>Gammaproteobacteria</taxon>
        <taxon>Oceanospirillales</taxon>
        <taxon>Halomonadaceae</taxon>
        <taxon>Cobetia</taxon>
    </lineage>
</organism>
<name>A0AAP4U4E8_9GAMM</name>
<dbReference type="EMBL" id="JAUORK010000031">
    <property type="protein sequence ID" value="MDO6673698.1"/>
    <property type="molecule type" value="Genomic_DNA"/>
</dbReference>
<proteinExistence type="predicted"/>
<gene>
    <name evidence="3" type="ORF">Q4535_16460</name>
    <name evidence="2" type="ORF">QLT01_03835</name>
</gene>
<dbReference type="GeneID" id="97325398"/>
<reference evidence="2" key="4">
    <citation type="submission" date="2024-05" db="EMBL/GenBank/DDBJ databases">
        <title>Genome-based characterization of strain KMM 296 and proposal for reclassification of Cobetia litoralis and Cobetia pacifica, and emended description of the species Cobetia amphilecti and Cobetia marina.</title>
        <authorList>
            <person name="Balabanova L."/>
            <person name="Nedashkovskaya O."/>
        </authorList>
    </citation>
    <scope>NUCLEOTIDE SEQUENCE</scope>
    <source>
        <strain evidence="2">NRIC 0815</strain>
    </source>
</reference>
<comment type="caution">
    <text evidence="3">The sequence shown here is derived from an EMBL/GenBank/DDBJ whole genome shotgun (WGS) entry which is preliminary data.</text>
</comment>
<dbReference type="AlphaFoldDB" id="A0AAP4U4E8"/>
<dbReference type="Proteomes" id="UP001229025">
    <property type="component" value="Unassembled WGS sequence"/>
</dbReference>
<evidence type="ECO:0000256" key="1">
    <source>
        <dbReference type="SAM" id="MobiDB-lite"/>
    </source>
</evidence>
<feature type="region of interest" description="Disordered" evidence="1">
    <location>
        <begin position="1"/>
        <end position="22"/>
    </location>
</feature>
<evidence type="ECO:0000313" key="5">
    <source>
        <dbReference type="Proteomes" id="UP001229025"/>
    </source>
</evidence>
<evidence type="ECO:0000313" key="3">
    <source>
        <dbReference type="EMBL" id="MDO6673698.1"/>
    </source>
</evidence>
<reference evidence="3" key="2">
    <citation type="submission" date="2023-07" db="EMBL/GenBank/DDBJ databases">
        <title>Genome content predicts the carbon catabolic preferences of heterotrophic bacteria.</title>
        <authorList>
            <person name="Gralka M."/>
        </authorList>
    </citation>
    <scope>NUCLEOTIDE SEQUENCE</scope>
    <source>
        <strain evidence="3">C2R13</strain>
    </source>
</reference>
<evidence type="ECO:0000313" key="2">
    <source>
        <dbReference type="EMBL" id="MDI5883487.1"/>
    </source>
</evidence>
<dbReference type="Proteomes" id="UP001170481">
    <property type="component" value="Unassembled WGS sequence"/>
</dbReference>
<dbReference type="RefSeq" id="WP_043332488.1">
    <property type="nucleotide sequence ID" value="NZ_CANLSP010000002.1"/>
</dbReference>
<reference evidence="5" key="3">
    <citation type="submission" date="2023-07" db="EMBL/GenBank/DDBJ databases">
        <title>Genome-based characterization of strain KMM 296 and proposal for reclassification of Cobetia litoralis and Cobetia pacifica, and emended description of the species Cobetia amphilecti and Cobetia marina.</title>
        <authorList>
            <person name="Balabanova L."/>
            <person name="Nedashkovskaya O."/>
        </authorList>
    </citation>
    <scope>NUCLEOTIDE SEQUENCE [LARGE SCALE GENOMIC DNA]</scope>
    <source>
        <strain evidence="5">NRIC 0815</strain>
    </source>
</reference>
<dbReference type="EMBL" id="JASCSA010000002">
    <property type="protein sequence ID" value="MDI5883487.1"/>
    <property type="molecule type" value="Genomic_DNA"/>
</dbReference>